<evidence type="ECO:0000313" key="2">
    <source>
        <dbReference type="EMBL" id="KAK6192218.1"/>
    </source>
</evidence>
<organism evidence="2 3">
    <name type="scientific">Patella caerulea</name>
    <name type="common">Rayed Mediterranean limpet</name>
    <dbReference type="NCBI Taxonomy" id="87958"/>
    <lineage>
        <taxon>Eukaryota</taxon>
        <taxon>Metazoa</taxon>
        <taxon>Spiralia</taxon>
        <taxon>Lophotrochozoa</taxon>
        <taxon>Mollusca</taxon>
        <taxon>Gastropoda</taxon>
        <taxon>Patellogastropoda</taxon>
        <taxon>Patelloidea</taxon>
        <taxon>Patellidae</taxon>
        <taxon>Patella</taxon>
    </lineage>
</organism>
<gene>
    <name evidence="2" type="ORF">SNE40_003727</name>
</gene>
<dbReference type="EMBL" id="JAZGQO010000002">
    <property type="protein sequence ID" value="KAK6192218.1"/>
    <property type="molecule type" value="Genomic_DNA"/>
</dbReference>
<feature type="chain" id="PRO_5043050499" evidence="1">
    <location>
        <begin position="23"/>
        <end position="186"/>
    </location>
</feature>
<keyword evidence="3" id="KW-1185">Reference proteome</keyword>
<feature type="signal peptide" evidence="1">
    <location>
        <begin position="1"/>
        <end position="22"/>
    </location>
</feature>
<dbReference type="AlphaFoldDB" id="A0AAN8K3K4"/>
<evidence type="ECO:0000313" key="3">
    <source>
        <dbReference type="Proteomes" id="UP001347796"/>
    </source>
</evidence>
<reference evidence="2 3" key="1">
    <citation type="submission" date="2024-01" db="EMBL/GenBank/DDBJ databases">
        <title>The genome of the rayed Mediterranean limpet Patella caerulea (Linnaeus, 1758).</title>
        <authorList>
            <person name="Anh-Thu Weber A."/>
            <person name="Halstead-Nussloch G."/>
        </authorList>
    </citation>
    <scope>NUCLEOTIDE SEQUENCE [LARGE SCALE GENOMIC DNA]</scope>
    <source>
        <strain evidence="2">AATW-2023a</strain>
        <tissue evidence="2">Whole specimen</tissue>
    </source>
</reference>
<accession>A0AAN8K3K4</accession>
<protein>
    <submittedName>
        <fullName evidence="2">Uncharacterized protein</fullName>
    </submittedName>
</protein>
<name>A0AAN8K3K4_PATCE</name>
<evidence type="ECO:0000256" key="1">
    <source>
        <dbReference type="SAM" id="SignalP"/>
    </source>
</evidence>
<keyword evidence="1" id="KW-0732">Signal</keyword>
<proteinExistence type="predicted"/>
<dbReference type="Proteomes" id="UP001347796">
    <property type="component" value="Unassembled WGS sequence"/>
</dbReference>
<comment type="caution">
    <text evidence="2">The sequence shown here is derived from an EMBL/GenBank/DDBJ whole genome shotgun (WGS) entry which is preliminary data.</text>
</comment>
<sequence length="186" mass="20419">MGNRLLLFVMCLIHRAFTEGSGDNINYDDLAAMFDFSTDGSGNKGQDNILDGSTIPNNQNPSQVLCYRCGEDGGKTCDIEDLKARPQAYIHDCRGHCLNISSSQFTVYTCTAEPHGGRMDCIFNDVMNMCACATDLCNGPKDILARTPNLRSDLNGLNTTGKSSKNYIRFVVPLMCLVSSYTLTFI</sequence>